<evidence type="ECO:0000313" key="4">
    <source>
        <dbReference type="EMBL" id="JAT45390.1"/>
    </source>
</evidence>
<keyword evidence="1" id="KW-0677">Repeat</keyword>
<dbReference type="Gene3D" id="1.25.40.10">
    <property type="entry name" value="Tetratricopeptide repeat domain"/>
    <property type="match status" value="4"/>
</dbReference>
<feature type="region of interest" description="Disordered" evidence="3">
    <location>
        <begin position="26"/>
        <end position="95"/>
    </location>
</feature>
<evidence type="ECO:0000256" key="1">
    <source>
        <dbReference type="ARBA" id="ARBA00022737"/>
    </source>
</evidence>
<dbReference type="Pfam" id="PF01535">
    <property type="entry name" value="PPR"/>
    <property type="match status" value="4"/>
</dbReference>
<dbReference type="AlphaFoldDB" id="A0A1D1XSP4"/>
<dbReference type="InterPro" id="IPR002885">
    <property type="entry name" value="PPR_rpt"/>
</dbReference>
<feature type="repeat" description="PPR" evidence="2">
    <location>
        <begin position="270"/>
        <end position="304"/>
    </location>
</feature>
<feature type="non-terminal residue" evidence="4">
    <location>
        <position position="1"/>
    </location>
</feature>
<reference evidence="4" key="1">
    <citation type="submission" date="2015-07" db="EMBL/GenBank/DDBJ databases">
        <title>Transcriptome Assembly of Anthurium amnicola.</title>
        <authorList>
            <person name="Suzuki J."/>
        </authorList>
    </citation>
    <scope>NUCLEOTIDE SEQUENCE</scope>
</reference>
<sequence length="606" mass="67499">GSPSVCRNKKNRLHQMLKGAPKLIRGLSSLSAGSSFKPREPSAKPLTRPVELEDPKNPAPSDSSIRGGRRTSRRDTAPAAARFRPDPVALVPRSSPHPDAESICCLLSHQSNRSRPVGDLLGQHRGKLTSELVFRVLCDYRNLGRARTLEFFSWAGLHLSFQFDDAVVEYMADFLGRRKLFDDLKCLLRTVSSSKGSVSARAVSICIRFLGRQGRVADALSLFEAMESELNCPPDNLVFNNVLYVLCKMSLTGDSVDVALGIFRRIRCPDEYSYSNMLSGLCKTGRTDLALKVFYEMSDSNLAPTRSAANVLIGELCELGAKSEAVEKVPVRSVRRPFDILVPNVGARAGMKPALEVFWAVWKLGLLPSAFVLNRLISELCHLGKIEEAVAVLKVVGAKRPRSFEESYTAMIKALCRVRRTDDACELFERMVSVGLKPKVAVYSSIISALCKLGNLEGAEKYFEIMSKMRCEPDSVTYTVLIHAYCRIQNWEAAYELLIEMIGLGLCPHFGTYCLVDSFLKGRGRIDLSVKLEAKMEAQTLHQHCKTGKLEAALETINTMIEKGIYPPIYIIDSLKHTFRGSSKWKMIKELLNKMDQVSFRNISET</sequence>
<evidence type="ECO:0000256" key="3">
    <source>
        <dbReference type="SAM" id="MobiDB-lite"/>
    </source>
</evidence>
<dbReference type="Pfam" id="PF13041">
    <property type="entry name" value="PPR_2"/>
    <property type="match status" value="2"/>
</dbReference>
<organism evidence="4">
    <name type="scientific">Anthurium amnicola</name>
    <dbReference type="NCBI Taxonomy" id="1678845"/>
    <lineage>
        <taxon>Eukaryota</taxon>
        <taxon>Viridiplantae</taxon>
        <taxon>Streptophyta</taxon>
        <taxon>Embryophyta</taxon>
        <taxon>Tracheophyta</taxon>
        <taxon>Spermatophyta</taxon>
        <taxon>Magnoliopsida</taxon>
        <taxon>Liliopsida</taxon>
        <taxon>Araceae</taxon>
        <taxon>Pothoideae</taxon>
        <taxon>Potheae</taxon>
        <taxon>Anthurium</taxon>
    </lineage>
</organism>
<dbReference type="EMBL" id="GDJX01022546">
    <property type="protein sequence ID" value="JAT45390.1"/>
    <property type="molecule type" value="Transcribed_RNA"/>
</dbReference>
<dbReference type="NCBIfam" id="TIGR00756">
    <property type="entry name" value="PPR"/>
    <property type="match status" value="5"/>
</dbReference>
<evidence type="ECO:0000256" key="2">
    <source>
        <dbReference type="PROSITE-ProRule" id="PRU00708"/>
    </source>
</evidence>
<feature type="repeat" description="PPR" evidence="2">
    <location>
        <begin position="404"/>
        <end position="438"/>
    </location>
</feature>
<name>A0A1D1XSP4_9ARAE</name>
<dbReference type="InterPro" id="IPR011990">
    <property type="entry name" value="TPR-like_helical_dom_sf"/>
</dbReference>
<dbReference type="SUPFAM" id="SSF48452">
    <property type="entry name" value="TPR-like"/>
    <property type="match status" value="1"/>
</dbReference>
<protein>
    <submittedName>
        <fullName evidence="4">Pentatricopeptide repeat-containing protein At3g53700, chloroplastic</fullName>
    </submittedName>
</protein>
<dbReference type="PANTHER" id="PTHR47932">
    <property type="entry name" value="ATPASE EXPRESSION PROTEIN 3"/>
    <property type="match status" value="1"/>
</dbReference>
<gene>
    <name evidence="4" type="primary">MEE40_6</name>
    <name evidence="4" type="ORF">g.63177</name>
</gene>
<proteinExistence type="predicted"/>
<dbReference type="GO" id="GO:0003729">
    <property type="term" value="F:mRNA binding"/>
    <property type="evidence" value="ECO:0007669"/>
    <property type="project" value="TreeGrafter"/>
</dbReference>
<feature type="repeat" description="PPR" evidence="2">
    <location>
        <begin position="474"/>
        <end position="508"/>
    </location>
</feature>
<dbReference type="PANTHER" id="PTHR47932:SF62">
    <property type="entry name" value="EXPRESSED PROTEIN"/>
    <property type="match status" value="1"/>
</dbReference>
<feature type="repeat" description="PPR" evidence="2">
    <location>
        <begin position="439"/>
        <end position="473"/>
    </location>
</feature>
<dbReference type="PROSITE" id="PS51375">
    <property type="entry name" value="PPR"/>
    <property type="match status" value="4"/>
</dbReference>
<accession>A0A1D1XSP4</accession>